<dbReference type="EMBL" id="BTRK01000001">
    <property type="protein sequence ID" value="GMR31360.1"/>
    <property type="molecule type" value="Genomic_DNA"/>
</dbReference>
<reference evidence="3" key="1">
    <citation type="submission" date="2022-10" db="EMBL/GenBank/DDBJ databases">
        <title>Genome assembly of Pristionchus species.</title>
        <authorList>
            <person name="Yoshida K."/>
            <person name="Sommer R.J."/>
        </authorList>
    </citation>
    <scope>NUCLEOTIDE SEQUENCE [LARGE SCALE GENOMIC DNA]</scope>
    <source>
        <strain evidence="3">RS5460</strain>
    </source>
</reference>
<organism evidence="2 3">
    <name type="scientific">Pristionchus mayeri</name>
    <dbReference type="NCBI Taxonomy" id="1317129"/>
    <lineage>
        <taxon>Eukaryota</taxon>
        <taxon>Metazoa</taxon>
        <taxon>Ecdysozoa</taxon>
        <taxon>Nematoda</taxon>
        <taxon>Chromadorea</taxon>
        <taxon>Rhabditida</taxon>
        <taxon>Rhabditina</taxon>
        <taxon>Diplogasteromorpha</taxon>
        <taxon>Diplogasteroidea</taxon>
        <taxon>Neodiplogasteridae</taxon>
        <taxon>Pristionchus</taxon>
    </lineage>
</organism>
<feature type="region of interest" description="Disordered" evidence="1">
    <location>
        <begin position="136"/>
        <end position="163"/>
    </location>
</feature>
<dbReference type="AlphaFoldDB" id="A0AAN4Z518"/>
<sequence>TSGLQQRAGRHGLQLVVRVGAATGGARPRDGRETRLAPVLRLLPQRLFVDADALGREANQIRAFSLEREGDRQVPHVSVDLRLERQRLLEDLAFIVVLRVVHHRDVLLRVIGSFGGGLAHHRVWHLELAKVRGGGEASIRGTTSSRRRSVHSNGLAQANRGVG</sequence>
<dbReference type="Proteomes" id="UP001328107">
    <property type="component" value="Unassembled WGS sequence"/>
</dbReference>
<proteinExistence type="predicted"/>
<accession>A0AAN4Z518</accession>
<feature type="non-terminal residue" evidence="2">
    <location>
        <position position="1"/>
    </location>
</feature>
<evidence type="ECO:0000256" key="1">
    <source>
        <dbReference type="SAM" id="MobiDB-lite"/>
    </source>
</evidence>
<comment type="caution">
    <text evidence="2">The sequence shown here is derived from an EMBL/GenBank/DDBJ whole genome shotgun (WGS) entry which is preliminary data.</text>
</comment>
<evidence type="ECO:0000313" key="2">
    <source>
        <dbReference type="EMBL" id="GMR31360.1"/>
    </source>
</evidence>
<protein>
    <submittedName>
        <fullName evidence="2">Uncharacterized protein</fullName>
    </submittedName>
</protein>
<name>A0AAN4Z518_9BILA</name>
<evidence type="ECO:0000313" key="3">
    <source>
        <dbReference type="Proteomes" id="UP001328107"/>
    </source>
</evidence>
<keyword evidence="3" id="KW-1185">Reference proteome</keyword>
<gene>
    <name evidence="2" type="ORF">PMAYCL1PPCAC_01555</name>
</gene>